<keyword evidence="2" id="KW-1185">Reference proteome</keyword>
<organism evidence="1 2">
    <name type="scientific">Dryococelus australis</name>
    <dbReference type="NCBI Taxonomy" id="614101"/>
    <lineage>
        <taxon>Eukaryota</taxon>
        <taxon>Metazoa</taxon>
        <taxon>Ecdysozoa</taxon>
        <taxon>Arthropoda</taxon>
        <taxon>Hexapoda</taxon>
        <taxon>Insecta</taxon>
        <taxon>Pterygota</taxon>
        <taxon>Neoptera</taxon>
        <taxon>Polyneoptera</taxon>
        <taxon>Phasmatodea</taxon>
        <taxon>Verophasmatodea</taxon>
        <taxon>Anareolatae</taxon>
        <taxon>Phasmatidae</taxon>
        <taxon>Eurycanthinae</taxon>
        <taxon>Dryococelus</taxon>
    </lineage>
</organism>
<sequence length="88" mass="10410">MLRDWSIPQLQYRGLLAQIWFQQDGAPARYVVVRKYFNDAFRDKLIEIGTSVMATRAKMYCRDKLNIIVGHLTNAPFEMHLHRLLQQC</sequence>
<accession>A0ABQ9GR30</accession>
<reference evidence="1 2" key="1">
    <citation type="submission" date="2023-02" db="EMBL/GenBank/DDBJ databases">
        <title>LHISI_Scaffold_Assembly.</title>
        <authorList>
            <person name="Stuart O.P."/>
            <person name="Cleave R."/>
            <person name="Magrath M.J.L."/>
            <person name="Mikheyev A.S."/>
        </authorList>
    </citation>
    <scope>NUCLEOTIDE SEQUENCE [LARGE SCALE GENOMIC DNA]</scope>
    <source>
        <strain evidence="1">Daus_M_001</strain>
        <tissue evidence="1">Leg muscle</tissue>
    </source>
</reference>
<comment type="caution">
    <text evidence="1">The sequence shown here is derived from an EMBL/GenBank/DDBJ whole genome shotgun (WGS) entry which is preliminary data.</text>
</comment>
<evidence type="ECO:0000313" key="1">
    <source>
        <dbReference type="EMBL" id="KAJ8874464.1"/>
    </source>
</evidence>
<evidence type="ECO:0000313" key="2">
    <source>
        <dbReference type="Proteomes" id="UP001159363"/>
    </source>
</evidence>
<proteinExistence type="predicted"/>
<gene>
    <name evidence="1" type="ORF">PR048_025313</name>
</gene>
<dbReference type="Proteomes" id="UP001159363">
    <property type="component" value="Chromosome 9"/>
</dbReference>
<dbReference type="EMBL" id="JARBHB010000010">
    <property type="protein sequence ID" value="KAJ8874464.1"/>
    <property type="molecule type" value="Genomic_DNA"/>
</dbReference>
<protein>
    <submittedName>
        <fullName evidence="1">Uncharacterized protein</fullName>
    </submittedName>
</protein>
<name>A0ABQ9GR30_9NEOP</name>